<evidence type="ECO:0000313" key="4">
    <source>
        <dbReference type="Proteomes" id="UP000078532"/>
    </source>
</evidence>
<dbReference type="EMBL" id="LYVF01000168">
    <property type="protein sequence ID" value="OAT81098.1"/>
    <property type="molecule type" value="Genomic_DNA"/>
</dbReference>
<dbReference type="SUPFAM" id="SSF56563">
    <property type="entry name" value="Major capsid protein gp5"/>
    <property type="match status" value="1"/>
</dbReference>
<dbReference type="Proteomes" id="UP000078532">
    <property type="component" value="Unassembled WGS sequence"/>
</dbReference>
<dbReference type="Gene3D" id="3.30.2400.10">
    <property type="entry name" value="Major capsid protein gp5"/>
    <property type="match status" value="1"/>
</dbReference>
<dbReference type="STRING" id="1838280.A6M21_11845"/>
<evidence type="ECO:0000313" key="3">
    <source>
        <dbReference type="EMBL" id="OAT81098.1"/>
    </source>
</evidence>
<evidence type="ECO:0000256" key="1">
    <source>
        <dbReference type="ARBA" id="ARBA00004328"/>
    </source>
</evidence>
<accession>A0A1B7LDB2</accession>
<comment type="subcellular location">
    <subcellularLocation>
        <location evidence="1">Virion</location>
    </subcellularLocation>
</comment>
<dbReference type="Pfam" id="PF05065">
    <property type="entry name" value="Phage_capsid"/>
    <property type="match status" value="1"/>
</dbReference>
<evidence type="ECO:0000259" key="2">
    <source>
        <dbReference type="Pfam" id="PF05065"/>
    </source>
</evidence>
<dbReference type="NCBIfam" id="TIGR01554">
    <property type="entry name" value="major_cap_HK97"/>
    <property type="match status" value="1"/>
</dbReference>
<proteinExistence type="predicted"/>
<feature type="domain" description="Phage capsid-like C-terminal" evidence="2">
    <location>
        <begin position="93"/>
        <end position="374"/>
    </location>
</feature>
<sequence>MTLEELKALMKETVQAELAPVLETQRKYAHLLDGNGQQQTQPKELEPGIRLARFAKVMALAKNDVERAAKIAKTMYDDPVLIKALGEGTPSDGGYLVPEGFSQEIIPLLQAQAVIRKIGARVVPMSGNVMNMPRQTAASMASYIGENTNIQVSQPAFGNLKLSAKKLAALVPISNDLIRDASTQADQFVRDDIITALALKGDWAALYGTGTGDEPLGLKNTPDVEIRSVGAAIDGDILASVVGTLMQANVAFLRPGWIFNGIMWSKIYNLKTATGQYLFREEMNQGKLLGYPYQVSNQIPVANDANKTTDVFFGDWAEFMIGENMRIAVDASTEAAYVVGGNLVSAYSLDQTIIRAIERHDFGARQPKAFIVLTDVYTA</sequence>
<gene>
    <name evidence="3" type="ORF">A6M21_11845</name>
</gene>
<protein>
    <recommendedName>
        <fullName evidence="2">Phage capsid-like C-terminal domain-containing protein</fullName>
    </recommendedName>
</protein>
<dbReference type="InterPro" id="IPR024455">
    <property type="entry name" value="Phage_capsid"/>
</dbReference>
<reference evidence="3 4" key="1">
    <citation type="submission" date="2016-04" db="EMBL/GenBank/DDBJ databases">
        <authorList>
            <person name="Evans L.H."/>
            <person name="Alamgir A."/>
            <person name="Owens N."/>
            <person name="Weber N.D."/>
            <person name="Virtaneva K."/>
            <person name="Barbian K."/>
            <person name="Babar A."/>
            <person name="Rosenke K."/>
        </authorList>
    </citation>
    <scope>NUCLEOTIDE SEQUENCE [LARGE SCALE GENOMIC DNA]</scope>
    <source>
        <strain evidence="3 4">LMa1</strain>
    </source>
</reference>
<dbReference type="RefSeq" id="WP_066669117.1">
    <property type="nucleotide sequence ID" value="NZ_LYVF01000168.1"/>
</dbReference>
<dbReference type="AlphaFoldDB" id="A0A1B7LDB2"/>
<name>A0A1B7LDB2_9FIRM</name>
<keyword evidence="4" id="KW-1185">Reference proteome</keyword>
<comment type="caution">
    <text evidence="3">The sequence shown here is derived from an EMBL/GenBank/DDBJ whole genome shotgun (WGS) entry which is preliminary data.</text>
</comment>
<organism evidence="3 4">
    <name type="scientific">Desulfotomaculum copahuensis</name>
    <dbReference type="NCBI Taxonomy" id="1838280"/>
    <lineage>
        <taxon>Bacteria</taxon>
        <taxon>Bacillati</taxon>
        <taxon>Bacillota</taxon>
        <taxon>Clostridia</taxon>
        <taxon>Eubacteriales</taxon>
        <taxon>Desulfotomaculaceae</taxon>
        <taxon>Desulfotomaculum</taxon>
    </lineage>
</organism>
<dbReference type="InterPro" id="IPR054612">
    <property type="entry name" value="Phage_capsid-like_C"/>
</dbReference>
<dbReference type="OrthoDB" id="6982310at2"/>